<evidence type="ECO:0000256" key="1">
    <source>
        <dbReference type="ARBA" id="ARBA00009477"/>
    </source>
</evidence>
<evidence type="ECO:0000313" key="5">
    <source>
        <dbReference type="EMBL" id="ADY61528.1"/>
    </source>
</evidence>
<name>F0SFS1_RUBBR</name>
<dbReference type="EMBL" id="CP002546">
    <property type="protein sequence ID" value="ADY61528.1"/>
    <property type="molecule type" value="Genomic_DNA"/>
</dbReference>
<dbReference type="Pfam" id="PF25954">
    <property type="entry name" value="Beta-barrel_RND_2"/>
    <property type="match status" value="1"/>
</dbReference>
<evidence type="ECO:0000259" key="3">
    <source>
        <dbReference type="Pfam" id="PF25917"/>
    </source>
</evidence>
<reference evidence="6" key="1">
    <citation type="submission" date="2011-02" db="EMBL/GenBank/DDBJ databases">
        <title>The complete genome of Planctomyces brasiliensis DSM 5305.</title>
        <authorList>
            <person name="Lucas S."/>
            <person name="Copeland A."/>
            <person name="Lapidus A."/>
            <person name="Bruce D."/>
            <person name="Goodwin L."/>
            <person name="Pitluck S."/>
            <person name="Kyrpides N."/>
            <person name="Mavromatis K."/>
            <person name="Pagani I."/>
            <person name="Ivanova N."/>
            <person name="Ovchinnikova G."/>
            <person name="Lu M."/>
            <person name="Detter J.C."/>
            <person name="Han C."/>
            <person name="Land M."/>
            <person name="Hauser L."/>
            <person name="Markowitz V."/>
            <person name="Cheng J.-F."/>
            <person name="Hugenholtz P."/>
            <person name="Woyke T."/>
            <person name="Wu D."/>
            <person name="Tindall B."/>
            <person name="Pomrenke H.G."/>
            <person name="Brambilla E."/>
            <person name="Klenk H.-P."/>
            <person name="Eisen J.A."/>
        </authorList>
    </citation>
    <scope>NUCLEOTIDE SEQUENCE [LARGE SCALE GENOMIC DNA]</scope>
    <source>
        <strain evidence="6">ATCC 49424 / DSM 5305 / JCM 21570 / NBRC 103401 / IFAM 1448</strain>
    </source>
</reference>
<dbReference type="Gene3D" id="1.10.287.470">
    <property type="entry name" value="Helix hairpin bin"/>
    <property type="match status" value="1"/>
</dbReference>
<dbReference type="InterPro" id="IPR006143">
    <property type="entry name" value="RND_pump_MFP"/>
</dbReference>
<dbReference type="NCBIfam" id="TIGR01730">
    <property type="entry name" value="RND_mfp"/>
    <property type="match status" value="1"/>
</dbReference>
<feature type="domain" description="CusB-like beta-barrel" evidence="4">
    <location>
        <begin position="263"/>
        <end position="334"/>
    </location>
</feature>
<evidence type="ECO:0000256" key="2">
    <source>
        <dbReference type="SAM" id="Coils"/>
    </source>
</evidence>
<dbReference type="GO" id="GO:0015562">
    <property type="term" value="F:efflux transmembrane transporter activity"/>
    <property type="evidence" value="ECO:0007669"/>
    <property type="project" value="TreeGrafter"/>
</dbReference>
<dbReference type="Gene3D" id="2.40.50.100">
    <property type="match status" value="1"/>
</dbReference>
<dbReference type="eggNOG" id="COG1566">
    <property type="taxonomic scope" value="Bacteria"/>
</dbReference>
<feature type="domain" description="Multidrug resistance protein MdtA-like barrel-sandwich hybrid" evidence="3">
    <location>
        <begin position="47"/>
        <end position="246"/>
    </location>
</feature>
<dbReference type="KEGG" id="pbs:Plabr_3951"/>
<proteinExistence type="inferred from homology"/>
<dbReference type="STRING" id="756272.Plabr_3951"/>
<dbReference type="SUPFAM" id="SSF111369">
    <property type="entry name" value="HlyD-like secretion proteins"/>
    <property type="match status" value="1"/>
</dbReference>
<dbReference type="Gene3D" id="2.40.30.170">
    <property type="match status" value="1"/>
</dbReference>
<evidence type="ECO:0000259" key="4">
    <source>
        <dbReference type="Pfam" id="PF25954"/>
    </source>
</evidence>
<keyword evidence="2" id="KW-0175">Coiled coil</keyword>
<sequence>MFVSSLREPPRRAEPVERIRAVQVFETRPMTVQEMITGFGTARCMQQVVVSAQVSGEIVETLEPFKVGQAVQAANVKVDQQGRSVSSQGDVIARIDPQNYQEKLDQAEDRLKEDQAELDRLAQEKQNLQKRLQIQQRSFDEYQKEYDRVSRLVQQGVLSESNLTTAELDLRRYEDSKVQLETELSLLPVRIQQIEARARTHRNDLELAQLELDRTTIRSPISGRFQEIHVERGQYVSVGSPLVTVVNSRQVEIPIGIRLHDYQKLSARITSGDYPEVELRANRNDSFVWKGVVSRAAPVADASTRTVEVYVVVDNDEFETPLLPGTFVTVSINGPVYENVYPIPRDTVYQGQVFLAEDGKAVRRDVEQRTVLESISLIENSLQPGDAVIMTNLDILEDGDKIRIADEGTQSLKDELLRLRLPTLRVVDPGTLER</sequence>
<organism evidence="5 6">
    <name type="scientific">Rubinisphaera brasiliensis (strain ATCC 49424 / DSM 5305 / JCM 21570 / IAM 15109 / NBRC 103401 / IFAM 1448)</name>
    <name type="common">Planctomyces brasiliensis</name>
    <dbReference type="NCBI Taxonomy" id="756272"/>
    <lineage>
        <taxon>Bacteria</taxon>
        <taxon>Pseudomonadati</taxon>
        <taxon>Planctomycetota</taxon>
        <taxon>Planctomycetia</taxon>
        <taxon>Planctomycetales</taxon>
        <taxon>Planctomycetaceae</taxon>
        <taxon>Rubinisphaera</taxon>
    </lineage>
</organism>
<gene>
    <name evidence="5" type="ordered locus">Plabr_3951</name>
</gene>
<accession>F0SFS1</accession>
<protein>
    <submittedName>
        <fullName evidence="5">Efflux transporter, RND family, MFP subunit</fullName>
    </submittedName>
</protein>
<feature type="coiled-coil region" evidence="2">
    <location>
        <begin position="97"/>
        <end position="211"/>
    </location>
</feature>
<comment type="similarity">
    <text evidence="1">Belongs to the membrane fusion protein (MFP) (TC 8.A.1) family.</text>
</comment>
<dbReference type="InterPro" id="IPR058625">
    <property type="entry name" value="MdtA-like_BSH"/>
</dbReference>
<dbReference type="Proteomes" id="UP000006860">
    <property type="component" value="Chromosome"/>
</dbReference>
<keyword evidence="6" id="KW-1185">Reference proteome</keyword>
<dbReference type="GO" id="GO:1990281">
    <property type="term" value="C:efflux pump complex"/>
    <property type="evidence" value="ECO:0007669"/>
    <property type="project" value="TreeGrafter"/>
</dbReference>
<dbReference type="Gene3D" id="2.40.420.20">
    <property type="match status" value="1"/>
</dbReference>
<evidence type="ECO:0000313" key="6">
    <source>
        <dbReference type="Proteomes" id="UP000006860"/>
    </source>
</evidence>
<dbReference type="AlphaFoldDB" id="F0SFS1"/>
<dbReference type="InterPro" id="IPR058792">
    <property type="entry name" value="Beta-barrel_RND_2"/>
</dbReference>
<dbReference type="HOGENOM" id="CLU_018816_1_0_0"/>
<dbReference type="PANTHER" id="PTHR30469">
    <property type="entry name" value="MULTIDRUG RESISTANCE PROTEIN MDTA"/>
    <property type="match status" value="1"/>
</dbReference>
<dbReference type="Pfam" id="PF25917">
    <property type="entry name" value="BSH_RND"/>
    <property type="match status" value="1"/>
</dbReference>